<dbReference type="AlphaFoldDB" id="A0A931AKV0"/>
<protein>
    <submittedName>
        <fullName evidence="2">DUF4976 domain-containing protein</fullName>
    </submittedName>
</protein>
<organism evidence="2 3">
    <name type="scientific">Nonomuraea cypriaca</name>
    <dbReference type="NCBI Taxonomy" id="1187855"/>
    <lineage>
        <taxon>Bacteria</taxon>
        <taxon>Bacillati</taxon>
        <taxon>Actinomycetota</taxon>
        <taxon>Actinomycetes</taxon>
        <taxon>Streptosporangiales</taxon>
        <taxon>Streptosporangiaceae</taxon>
        <taxon>Nonomuraea</taxon>
    </lineage>
</organism>
<evidence type="ECO:0000259" key="1">
    <source>
        <dbReference type="Pfam" id="PF16347"/>
    </source>
</evidence>
<keyword evidence="3" id="KW-1185">Reference proteome</keyword>
<sequence length="84" mass="10086">RYKLIVNPESVNELYDLHTDPHELSNRYTHPELAPVRRRLMRRLYDLLRERGDNFYHWMTPMYDIGASDYDPTLSSFEKQSTPG</sequence>
<dbReference type="InterPro" id="IPR032506">
    <property type="entry name" value="SGSH_C"/>
</dbReference>
<reference evidence="2" key="1">
    <citation type="submission" date="2020-11" db="EMBL/GenBank/DDBJ databases">
        <title>Whole-genome analyses of Nonomuraea sp. K274.</title>
        <authorList>
            <person name="Veyisoglu A."/>
        </authorList>
    </citation>
    <scope>NUCLEOTIDE SEQUENCE</scope>
    <source>
        <strain evidence="2">K274</strain>
    </source>
</reference>
<accession>A0A931AKV0</accession>
<dbReference type="Pfam" id="PF16347">
    <property type="entry name" value="SGSH_C"/>
    <property type="match status" value="1"/>
</dbReference>
<dbReference type="Proteomes" id="UP000605361">
    <property type="component" value="Unassembled WGS sequence"/>
</dbReference>
<name>A0A931AKV0_9ACTN</name>
<dbReference type="EMBL" id="JADOGI010000191">
    <property type="protein sequence ID" value="MBF8192055.1"/>
    <property type="molecule type" value="Genomic_DNA"/>
</dbReference>
<dbReference type="InterPro" id="IPR017850">
    <property type="entry name" value="Alkaline_phosphatase_core_sf"/>
</dbReference>
<dbReference type="Gene3D" id="3.40.720.10">
    <property type="entry name" value="Alkaline Phosphatase, subunit A"/>
    <property type="match status" value="1"/>
</dbReference>
<dbReference type="RefSeq" id="WP_195900961.1">
    <property type="nucleotide sequence ID" value="NZ_JADOGI010000191.1"/>
</dbReference>
<evidence type="ECO:0000313" key="2">
    <source>
        <dbReference type="EMBL" id="MBF8192055.1"/>
    </source>
</evidence>
<feature type="non-terminal residue" evidence="2">
    <location>
        <position position="1"/>
    </location>
</feature>
<gene>
    <name evidence="2" type="ORF">ITP53_41520</name>
</gene>
<comment type="caution">
    <text evidence="2">The sequence shown here is derived from an EMBL/GenBank/DDBJ whole genome shotgun (WGS) entry which is preliminary data.</text>
</comment>
<dbReference type="SUPFAM" id="SSF53649">
    <property type="entry name" value="Alkaline phosphatase-like"/>
    <property type="match status" value="1"/>
</dbReference>
<proteinExistence type="predicted"/>
<evidence type="ECO:0000313" key="3">
    <source>
        <dbReference type="Proteomes" id="UP000605361"/>
    </source>
</evidence>
<feature type="domain" description="N-sulphoglucosamine sulphohydrolase C-terminal" evidence="1">
    <location>
        <begin position="1"/>
        <end position="47"/>
    </location>
</feature>